<comment type="pathway">
    <text evidence="2">Mycotoxin biosynthesis.</text>
</comment>
<keyword evidence="13" id="KW-1185">Reference proteome</keyword>
<evidence type="ECO:0000256" key="5">
    <source>
        <dbReference type="ARBA" id="ARBA00023002"/>
    </source>
</evidence>
<dbReference type="PANTHER" id="PTHR33365">
    <property type="entry name" value="YALI0B05434P"/>
    <property type="match status" value="1"/>
</dbReference>
<evidence type="ECO:0000256" key="10">
    <source>
        <dbReference type="SAM" id="MobiDB-lite"/>
    </source>
</evidence>
<dbReference type="Proteomes" id="UP001451303">
    <property type="component" value="Unassembled WGS sequence"/>
</dbReference>
<accession>A0ABR3D6F4</accession>
<evidence type="ECO:0000256" key="9">
    <source>
        <dbReference type="ARBA" id="ARBA00035112"/>
    </source>
</evidence>
<evidence type="ECO:0000313" key="13">
    <source>
        <dbReference type="Proteomes" id="UP001451303"/>
    </source>
</evidence>
<gene>
    <name evidence="12" type="ORF">QR685DRAFT_532452</name>
</gene>
<evidence type="ECO:0000256" key="7">
    <source>
        <dbReference type="ARBA" id="ARBA00023136"/>
    </source>
</evidence>
<name>A0ABR3D6F4_NEUIN</name>
<keyword evidence="4 11" id="KW-1133">Transmembrane helix</keyword>
<keyword evidence="3 11" id="KW-0812">Transmembrane</keyword>
<keyword evidence="8" id="KW-0325">Glycoprotein</keyword>
<dbReference type="EMBL" id="JAVLET010000009">
    <property type="protein sequence ID" value="KAL0467403.1"/>
    <property type="molecule type" value="Genomic_DNA"/>
</dbReference>
<organism evidence="12 13">
    <name type="scientific">Neurospora intermedia</name>
    <dbReference type="NCBI Taxonomy" id="5142"/>
    <lineage>
        <taxon>Eukaryota</taxon>
        <taxon>Fungi</taxon>
        <taxon>Dikarya</taxon>
        <taxon>Ascomycota</taxon>
        <taxon>Pezizomycotina</taxon>
        <taxon>Sordariomycetes</taxon>
        <taxon>Sordariomycetidae</taxon>
        <taxon>Sordariales</taxon>
        <taxon>Sordariaceae</taxon>
        <taxon>Neurospora</taxon>
    </lineage>
</organism>
<evidence type="ECO:0000256" key="6">
    <source>
        <dbReference type="ARBA" id="ARBA00023026"/>
    </source>
</evidence>
<evidence type="ECO:0000256" key="8">
    <source>
        <dbReference type="ARBA" id="ARBA00023180"/>
    </source>
</evidence>
<evidence type="ECO:0000256" key="3">
    <source>
        <dbReference type="ARBA" id="ARBA00022692"/>
    </source>
</evidence>
<comment type="caution">
    <text evidence="12">The sequence shown here is derived from an EMBL/GenBank/DDBJ whole genome shotgun (WGS) entry which is preliminary data.</text>
</comment>
<feature type="transmembrane region" description="Helical" evidence="11">
    <location>
        <begin position="85"/>
        <end position="108"/>
    </location>
</feature>
<keyword evidence="5" id="KW-0560">Oxidoreductase</keyword>
<protein>
    <recommendedName>
        <fullName evidence="14">Oxidase ustYa</fullName>
    </recommendedName>
</protein>
<keyword evidence="6" id="KW-0843">Virulence</keyword>
<sequence length="311" mass="34844">MSLGLQWSKRCHIMEASGTCEMKIGIRKPTSFKSFPPAFNMPPSVGEHSSSSSDTIMDEDKQYLLRNGLMSEDSLSKLGSRGRRVLSWNVGALVANVLLLIAGVAVWARVNSSLEKFNCSSKPDFFEPDLVFDTPVVFQPYGFYDGVSNSSNDAWKRLMPPGDGIVEIPNEHTYDLPPSLPAPNNPNTSKVYGISMFHQLHCLNFIRYAYEPESIKDYPADEVVYHRDHCIDYIRQAIMCAGDVTFEPLTEVGINGIGATHMCRSYDKMFAWAYKHRSDKKNDGYPPGKVTHTPADRNMLESPHPHVHGSH</sequence>
<reference evidence="12 13" key="1">
    <citation type="submission" date="2023-09" db="EMBL/GenBank/DDBJ databases">
        <title>Multi-omics analysis of a traditional fermented food reveals byproduct-associated fungal strains for waste-to-food upcycling.</title>
        <authorList>
            <consortium name="Lawrence Berkeley National Laboratory"/>
            <person name="Rekdal V.M."/>
            <person name="Villalobos-Escobedo J.M."/>
            <person name="Rodriguez-Valeron N."/>
            <person name="Garcia M.O."/>
            <person name="Vasquez D.P."/>
            <person name="Damayanti I."/>
            <person name="Sorensen P.M."/>
            <person name="Baidoo E.E."/>
            <person name="De Carvalho A.C."/>
            <person name="Riley R."/>
            <person name="Lipzen A."/>
            <person name="He G."/>
            <person name="Yan M."/>
            <person name="Haridas S."/>
            <person name="Daum C."/>
            <person name="Yoshinaga Y."/>
            <person name="Ng V."/>
            <person name="Grigoriev I.V."/>
            <person name="Munk R."/>
            <person name="Nuraida L."/>
            <person name="Wijaya C.H."/>
            <person name="Morales P.-C."/>
            <person name="Keasling J.D."/>
        </authorList>
    </citation>
    <scope>NUCLEOTIDE SEQUENCE [LARGE SCALE GENOMIC DNA]</scope>
    <source>
        <strain evidence="12 13">FGSC 2613</strain>
    </source>
</reference>
<feature type="region of interest" description="Disordered" evidence="10">
    <location>
        <begin position="283"/>
        <end position="311"/>
    </location>
</feature>
<dbReference type="InterPro" id="IPR021765">
    <property type="entry name" value="UstYa-like"/>
</dbReference>
<evidence type="ECO:0000313" key="12">
    <source>
        <dbReference type="EMBL" id="KAL0467403.1"/>
    </source>
</evidence>
<comment type="similarity">
    <text evidence="9">Belongs to the ustYa family.</text>
</comment>
<evidence type="ECO:0000256" key="1">
    <source>
        <dbReference type="ARBA" id="ARBA00004167"/>
    </source>
</evidence>
<evidence type="ECO:0000256" key="2">
    <source>
        <dbReference type="ARBA" id="ARBA00004685"/>
    </source>
</evidence>
<evidence type="ECO:0000256" key="11">
    <source>
        <dbReference type="SAM" id="Phobius"/>
    </source>
</evidence>
<dbReference type="Pfam" id="PF11807">
    <property type="entry name" value="UstYa"/>
    <property type="match status" value="1"/>
</dbReference>
<keyword evidence="7 11" id="KW-0472">Membrane</keyword>
<comment type="subcellular location">
    <subcellularLocation>
        <location evidence="1">Membrane</location>
        <topology evidence="1">Single-pass membrane protein</topology>
    </subcellularLocation>
</comment>
<dbReference type="PANTHER" id="PTHR33365:SF11">
    <property type="entry name" value="TAT PATHWAY SIGNAL SEQUENCE"/>
    <property type="match status" value="1"/>
</dbReference>
<evidence type="ECO:0008006" key="14">
    <source>
        <dbReference type="Google" id="ProtNLM"/>
    </source>
</evidence>
<proteinExistence type="inferred from homology"/>
<evidence type="ECO:0000256" key="4">
    <source>
        <dbReference type="ARBA" id="ARBA00022989"/>
    </source>
</evidence>